<sequence>MMKCKVEKFEVEKKSFQVKFEGSNGGTWVSVTERSRGFVVSVGFGKGELDWLTEHLKKAVELEDSREFIRKIRGKNKIHLMEICFNNRGRFMKITEIATRRKPLLFVIPEGVKGNGWEVLRRVILSVQDYSDQVGEDSKKTFGDTQMRKSIYRGGRSYAEVVAEDGLKSGVPLSARKWARAVICECKEKVQDWTHEGKAIARMMGVKGMVSINPISAFKGCFFVSSARRAKWF</sequence>
<organism evidence="1 2">
    <name type="scientific">Vitis vinifera</name>
    <name type="common">Grape</name>
    <dbReference type="NCBI Taxonomy" id="29760"/>
    <lineage>
        <taxon>Eukaryota</taxon>
        <taxon>Viridiplantae</taxon>
        <taxon>Streptophyta</taxon>
        <taxon>Embryophyta</taxon>
        <taxon>Tracheophyta</taxon>
        <taxon>Spermatophyta</taxon>
        <taxon>Magnoliopsida</taxon>
        <taxon>eudicotyledons</taxon>
        <taxon>Gunneridae</taxon>
        <taxon>Pentapetalae</taxon>
        <taxon>rosids</taxon>
        <taxon>Vitales</taxon>
        <taxon>Vitaceae</taxon>
        <taxon>Viteae</taxon>
        <taxon>Vitis</taxon>
    </lineage>
</organism>
<name>A0A438KCI4_VITVI</name>
<evidence type="ECO:0000313" key="1">
    <source>
        <dbReference type="EMBL" id="RVX18888.1"/>
    </source>
</evidence>
<dbReference type="EMBL" id="QGNW01000010">
    <property type="protein sequence ID" value="RVX18888.1"/>
    <property type="molecule type" value="Genomic_DNA"/>
</dbReference>
<protein>
    <submittedName>
        <fullName evidence="1">Uncharacterized protein</fullName>
    </submittedName>
</protein>
<proteinExistence type="predicted"/>
<comment type="caution">
    <text evidence="1">The sequence shown here is derived from an EMBL/GenBank/DDBJ whole genome shotgun (WGS) entry which is preliminary data.</text>
</comment>
<reference evidence="1 2" key="1">
    <citation type="journal article" date="2018" name="PLoS Genet.">
        <title>Population sequencing reveals clonal diversity and ancestral inbreeding in the grapevine cultivar Chardonnay.</title>
        <authorList>
            <person name="Roach M.J."/>
            <person name="Johnson D.L."/>
            <person name="Bohlmann J."/>
            <person name="van Vuuren H.J."/>
            <person name="Jones S.J."/>
            <person name="Pretorius I.S."/>
            <person name="Schmidt S.A."/>
            <person name="Borneman A.R."/>
        </authorList>
    </citation>
    <scope>NUCLEOTIDE SEQUENCE [LARGE SCALE GENOMIC DNA]</scope>
    <source>
        <strain evidence="2">cv. Chardonnay</strain>
        <tissue evidence="1">Leaf</tissue>
    </source>
</reference>
<dbReference type="Gene3D" id="3.30.2450.30">
    <property type="match status" value="1"/>
</dbReference>
<gene>
    <name evidence="1" type="ORF">CK203_006863</name>
</gene>
<evidence type="ECO:0000313" key="2">
    <source>
        <dbReference type="Proteomes" id="UP000288805"/>
    </source>
</evidence>
<accession>A0A438KCI4</accession>
<dbReference type="Proteomes" id="UP000288805">
    <property type="component" value="Unassembled WGS sequence"/>
</dbReference>
<dbReference type="AlphaFoldDB" id="A0A438KCI4"/>